<feature type="domain" description="LysM" evidence="1">
    <location>
        <begin position="765"/>
        <end position="809"/>
    </location>
</feature>
<dbReference type="Proteomes" id="UP000594205">
    <property type="component" value="Chromosome"/>
</dbReference>
<dbReference type="InterPro" id="IPR018392">
    <property type="entry name" value="LysM"/>
</dbReference>
<reference evidence="2 3" key="1">
    <citation type="submission" date="2020-10" db="EMBL/GenBank/DDBJ databases">
        <title>Streptomyces ferrugineus complate genome analysis.</title>
        <authorList>
            <person name="Anwar N."/>
        </authorList>
    </citation>
    <scope>NUCLEOTIDE SEQUENCE [LARGE SCALE GENOMIC DNA]</scope>
    <source>
        <strain evidence="2 3">CCTCC AA2014009</strain>
    </source>
</reference>
<organism evidence="2 3">
    <name type="scientific">Streptomyces ferrugineus</name>
    <dbReference type="NCBI Taxonomy" id="1413221"/>
    <lineage>
        <taxon>Bacteria</taxon>
        <taxon>Bacillati</taxon>
        <taxon>Actinomycetota</taxon>
        <taxon>Actinomycetes</taxon>
        <taxon>Kitasatosporales</taxon>
        <taxon>Streptomycetaceae</taxon>
        <taxon>Streptomyces</taxon>
    </lineage>
</organism>
<dbReference type="SUPFAM" id="SSF52129">
    <property type="entry name" value="Caspase-like"/>
    <property type="match status" value="1"/>
</dbReference>
<dbReference type="InterPro" id="IPR036779">
    <property type="entry name" value="LysM_dom_sf"/>
</dbReference>
<dbReference type="GO" id="GO:0004197">
    <property type="term" value="F:cysteine-type endopeptidase activity"/>
    <property type="evidence" value="ECO:0007669"/>
    <property type="project" value="InterPro"/>
</dbReference>
<dbReference type="GO" id="GO:0006508">
    <property type="term" value="P:proteolysis"/>
    <property type="evidence" value="ECO:0007669"/>
    <property type="project" value="InterPro"/>
</dbReference>
<proteinExistence type="predicted"/>
<dbReference type="SUPFAM" id="SSF54106">
    <property type="entry name" value="LysM domain"/>
    <property type="match status" value="1"/>
</dbReference>
<accession>A0A7M2SN18</accession>
<dbReference type="SMART" id="SM00257">
    <property type="entry name" value="LysM"/>
    <property type="match status" value="1"/>
</dbReference>
<dbReference type="KEGG" id="sfeu:IM697_04815"/>
<gene>
    <name evidence="2" type="ORF">IM697_04815</name>
</gene>
<dbReference type="NCBIfam" id="NF047832">
    <property type="entry name" value="caspase_w_EACC1"/>
    <property type="match status" value="1"/>
</dbReference>
<dbReference type="InterPro" id="IPR029030">
    <property type="entry name" value="Caspase-like_dom_sf"/>
</dbReference>
<evidence type="ECO:0000313" key="2">
    <source>
        <dbReference type="EMBL" id="QOV37746.1"/>
    </source>
</evidence>
<evidence type="ECO:0000259" key="1">
    <source>
        <dbReference type="PROSITE" id="PS51782"/>
    </source>
</evidence>
<dbReference type="EMBL" id="CP063373">
    <property type="protein sequence ID" value="QOV37746.1"/>
    <property type="molecule type" value="Genomic_DNA"/>
</dbReference>
<name>A0A7M2SN18_9ACTN</name>
<keyword evidence="3" id="KW-1185">Reference proteome</keyword>
<dbReference type="PROSITE" id="PS51782">
    <property type="entry name" value="LYSM"/>
    <property type="match status" value="1"/>
</dbReference>
<dbReference type="CDD" id="cd00118">
    <property type="entry name" value="LysM"/>
    <property type="match status" value="1"/>
</dbReference>
<sequence>MLIGASSYSHLDDLPAVQANVPALKALLCRADAPFRTENCVAMVDPSTTFEVSEAVRKAAREATDTLLIYYAGHGLLDDKGDLHLAVPQSDNASVYDTAVPYDWIRRPIESTGAPRRIVILDCCYGARAFGVQSESVIDLAEVDGTYVMAAARETAVALSPPGETFTAFTAELIETLSEGVPGAGELLDLRVIFSHVRGRLKARSRPTPLDLDRNGLGATPFIRNSAHVPATLPADTHHDMLHVLESTPRTATIRQLVTSVSLLSEKRTATAGDLVRTALQVRAVAELAPFLAALFEAGHRAPAEAALPTLFLTRPVKETAYLVDLLHAMSADECVVSLLRLSVRLQPTQQAIQFAEALCRADLAEHARTLLMGFALTRDVAEAAQLMQELAQGGLTHLIDDVARSVADRRTASDITALFLSLCGYDMRDTAALLSQIVAEKRSAIDAAEMISVLVREGYDHQARQIFVVGMSQRGPHYLAELVAALQSNRLVDAAATARFLAVQHWPTEDVSQFIAHLLAVGQHQHALEAAVDIARERAVEEFASITSHLTELIADQAMEELLDDAARACSPSQAAYLVTKLDAAGQDGPAERIFWLSLHRPVGHAAGTLRHLDVAGSRFLSDTELSELWLTHPPSDLARLAVALERSLPHKSELLLGIAERPVHQVATMVDSLEKAEANTLSNKVLRAVIDEWSMPAQAQLIIGLEERSQIGCARYVEQRASHKKEFAAILRAARNQNKPAEPWWPWWPRQRITYQPSPHTHVMYVVKRDETIQDIANRYGVRQAGIIDENGLRVPYTIREGQALSIPLESEHRRFMVPPFPRCLGPGRVHADVEQLQKLLKRAEYLDQLVLESDHYGPKTCQAVARLNREHLLGRPPTPDEDPRITHKGWDILFRLARGG</sequence>
<dbReference type="Gene3D" id="3.40.50.1460">
    <property type="match status" value="1"/>
</dbReference>
<dbReference type="Gene3D" id="3.10.350.10">
    <property type="entry name" value="LysM domain"/>
    <property type="match status" value="1"/>
</dbReference>
<dbReference type="InterPro" id="IPR011600">
    <property type="entry name" value="Pept_C14_caspase"/>
</dbReference>
<dbReference type="Pfam" id="PF01476">
    <property type="entry name" value="LysM"/>
    <property type="match status" value="1"/>
</dbReference>
<dbReference type="RefSeq" id="WP_194045057.1">
    <property type="nucleotide sequence ID" value="NZ_CP063373.1"/>
</dbReference>
<dbReference type="AlphaFoldDB" id="A0A7M2SN18"/>
<evidence type="ECO:0000313" key="3">
    <source>
        <dbReference type="Proteomes" id="UP000594205"/>
    </source>
</evidence>
<dbReference type="Pfam" id="PF00656">
    <property type="entry name" value="Peptidase_C14"/>
    <property type="match status" value="1"/>
</dbReference>
<protein>
    <submittedName>
        <fullName evidence="2">Caspase family protein</fullName>
    </submittedName>
</protein>